<dbReference type="InterPro" id="IPR059071">
    <property type="entry name" value="SEC22a-c_C"/>
</dbReference>
<dbReference type="InterPro" id="IPR010908">
    <property type="entry name" value="Longin_dom"/>
</dbReference>
<dbReference type="GO" id="GO:0015031">
    <property type="term" value="P:protein transport"/>
    <property type="evidence" value="ECO:0007669"/>
    <property type="project" value="UniProtKB-KW"/>
</dbReference>
<evidence type="ECO:0000256" key="4">
    <source>
        <dbReference type="ARBA" id="ARBA00008025"/>
    </source>
</evidence>
<dbReference type="GO" id="GO:0005484">
    <property type="term" value="F:SNAP receptor activity"/>
    <property type="evidence" value="ECO:0007669"/>
    <property type="project" value="InterPro"/>
</dbReference>
<proteinExistence type="inferred from homology"/>
<dbReference type="InterPro" id="IPR044565">
    <property type="entry name" value="Sec22"/>
</dbReference>
<evidence type="ECO:0000313" key="12">
    <source>
        <dbReference type="EMBL" id="KAG8443476.1"/>
    </source>
</evidence>
<evidence type="ECO:0000256" key="7">
    <source>
        <dbReference type="ARBA" id="ARBA00023136"/>
    </source>
</evidence>
<dbReference type="Pfam" id="PF13774">
    <property type="entry name" value="Longin"/>
    <property type="match status" value="1"/>
</dbReference>
<dbReference type="SUPFAM" id="SSF64356">
    <property type="entry name" value="SNARE-like"/>
    <property type="match status" value="1"/>
</dbReference>
<comment type="function">
    <text evidence="8">SNARE involved in targeting and fusion of ER-derived transport vesicles with the Golgi complex as well as Golgi-derived retrograde transport vesicles with the ER.</text>
</comment>
<evidence type="ECO:0000256" key="1">
    <source>
        <dbReference type="ARBA" id="ARBA00004163"/>
    </source>
</evidence>
<keyword evidence="13" id="KW-1185">Reference proteome</keyword>
<accession>A0A8T2JLU6</accession>
<evidence type="ECO:0000256" key="3">
    <source>
        <dbReference type="ARBA" id="ARBA00004223"/>
    </source>
</evidence>
<evidence type="ECO:0000256" key="6">
    <source>
        <dbReference type="ARBA" id="ARBA00023054"/>
    </source>
</evidence>
<evidence type="ECO:0000256" key="9">
    <source>
        <dbReference type="ARBA" id="ARBA00024188"/>
    </source>
</evidence>
<dbReference type="Gene3D" id="3.30.450.50">
    <property type="entry name" value="Longin domain"/>
    <property type="match status" value="1"/>
</dbReference>
<evidence type="ECO:0000256" key="2">
    <source>
        <dbReference type="ARBA" id="ARBA00004198"/>
    </source>
</evidence>
<name>A0A8T2JLU6_9PIPI</name>
<evidence type="ECO:0000256" key="10">
    <source>
        <dbReference type="SAM" id="SignalP"/>
    </source>
</evidence>
<feature type="signal peptide" evidence="10">
    <location>
        <begin position="1"/>
        <end position="17"/>
    </location>
</feature>
<evidence type="ECO:0000313" key="13">
    <source>
        <dbReference type="Proteomes" id="UP000812440"/>
    </source>
</evidence>
<dbReference type="PROSITE" id="PS50859">
    <property type="entry name" value="LONGIN"/>
    <property type="match status" value="1"/>
</dbReference>
<sequence>MLTRWLIGGRMPMILYACIVRLHDGLPLSASTDFHLDKQLSDCKRRLKSLSLTISQRPPRGTAKVCDFLVHFSSAVDISSLAICCAQYPSAMAFCFLDELLWEFSSSYSKTTVALASRPYAFLEFAPNYRMTPLTALGILSLTLNIMCSALSLIRGVHLAEHPFQSRGSI</sequence>
<dbReference type="InterPro" id="IPR011012">
    <property type="entry name" value="Longin-like_dom_sf"/>
</dbReference>
<feature type="chain" id="PRO_5035751364" description="Longin domain-containing protein" evidence="10">
    <location>
        <begin position="18"/>
        <end position="170"/>
    </location>
</feature>
<keyword evidence="5" id="KW-0653">Protein transport</keyword>
<dbReference type="AlphaFoldDB" id="A0A8T2JLU6"/>
<dbReference type="Proteomes" id="UP000812440">
    <property type="component" value="Chromosome 6"/>
</dbReference>
<evidence type="ECO:0000256" key="5">
    <source>
        <dbReference type="ARBA" id="ARBA00022927"/>
    </source>
</evidence>
<dbReference type="OrthoDB" id="1719357at2759"/>
<dbReference type="GO" id="GO:0006888">
    <property type="term" value="P:endoplasmic reticulum to Golgi vesicle-mediated transport"/>
    <property type="evidence" value="ECO:0007669"/>
    <property type="project" value="InterPro"/>
</dbReference>
<reference evidence="12" key="1">
    <citation type="thesis" date="2020" institute="ProQuest LLC" country="789 East Eisenhower Parkway, Ann Arbor, MI, USA">
        <title>Comparative Genomics and Chromosome Evolution.</title>
        <authorList>
            <person name="Mudd A.B."/>
        </authorList>
    </citation>
    <scope>NUCLEOTIDE SEQUENCE</scope>
    <source>
        <strain evidence="12">Female2</strain>
        <tissue evidence="12">Blood</tissue>
    </source>
</reference>
<dbReference type="GO" id="GO:0042470">
    <property type="term" value="C:melanosome"/>
    <property type="evidence" value="ECO:0007669"/>
    <property type="project" value="UniProtKB-SubCell"/>
</dbReference>
<keyword evidence="10" id="KW-0732">Signal</keyword>
<dbReference type="PANTHER" id="PTHR45837">
    <property type="entry name" value="VESICLE-TRAFFICKING PROTEIN SEC22B"/>
    <property type="match status" value="1"/>
</dbReference>
<dbReference type="CDD" id="cd14824">
    <property type="entry name" value="Longin"/>
    <property type="match status" value="1"/>
</dbReference>
<protein>
    <recommendedName>
        <fullName evidence="11">Longin domain-containing protein</fullName>
    </recommendedName>
</protein>
<dbReference type="GO" id="GO:0006890">
    <property type="term" value="P:retrograde vesicle-mediated transport, Golgi to endoplasmic reticulum"/>
    <property type="evidence" value="ECO:0007669"/>
    <property type="project" value="InterPro"/>
</dbReference>
<comment type="subcellular location">
    <subcellularLocation>
        <location evidence="1">Endoplasmic reticulum membrane</location>
        <topology evidence="1">Single-pass type IV membrane protein</topology>
    </subcellularLocation>
    <subcellularLocation>
        <location evidence="9">Golgi apparatus</location>
        <location evidence="9">cis-Golgi network membrane</location>
    </subcellularLocation>
    <subcellularLocation>
        <location evidence="2">Golgi apparatus</location>
        <location evidence="2">trans-Golgi network membrane</location>
    </subcellularLocation>
    <subcellularLocation>
        <location evidence="3">Melanosome</location>
    </subcellularLocation>
</comment>
<dbReference type="EMBL" id="JAACNH010000005">
    <property type="protein sequence ID" value="KAG8443476.1"/>
    <property type="molecule type" value="Genomic_DNA"/>
</dbReference>
<keyword evidence="6" id="KW-0175">Coiled coil</keyword>
<evidence type="ECO:0000259" key="11">
    <source>
        <dbReference type="PROSITE" id="PS50859"/>
    </source>
</evidence>
<keyword evidence="5" id="KW-0813">Transport</keyword>
<dbReference type="GO" id="GO:0005794">
    <property type="term" value="C:Golgi apparatus"/>
    <property type="evidence" value="ECO:0007669"/>
    <property type="project" value="UniProtKB-SubCell"/>
</dbReference>
<feature type="domain" description="Longin" evidence="11">
    <location>
        <begin position="18"/>
        <end position="129"/>
    </location>
</feature>
<comment type="caution">
    <text evidence="12">The sequence shown here is derived from an EMBL/GenBank/DDBJ whole genome shotgun (WGS) entry which is preliminary data.</text>
</comment>
<comment type="similarity">
    <text evidence="4">Belongs to the synaptobrevin family.</text>
</comment>
<keyword evidence="7" id="KW-0472">Membrane</keyword>
<gene>
    <name evidence="12" type="ORF">GDO86_012030</name>
</gene>
<organism evidence="12 13">
    <name type="scientific">Hymenochirus boettgeri</name>
    <name type="common">Congo dwarf clawed frog</name>
    <dbReference type="NCBI Taxonomy" id="247094"/>
    <lineage>
        <taxon>Eukaryota</taxon>
        <taxon>Metazoa</taxon>
        <taxon>Chordata</taxon>
        <taxon>Craniata</taxon>
        <taxon>Vertebrata</taxon>
        <taxon>Euteleostomi</taxon>
        <taxon>Amphibia</taxon>
        <taxon>Batrachia</taxon>
        <taxon>Anura</taxon>
        <taxon>Pipoidea</taxon>
        <taxon>Pipidae</taxon>
        <taxon>Pipinae</taxon>
        <taxon>Hymenochirus</taxon>
    </lineage>
</organism>
<dbReference type="GO" id="GO:0005789">
    <property type="term" value="C:endoplasmic reticulum membrane"/>
    <property type="evidence" value="ECO:0007669"/>
    <property type="project" value="UniProtKB-SubCell"/>
</dbReference>
<dbReference type="SMART" id="SM01270">
    <property type="entry name" value="Longin"/>
    <property type="match status" value="1"/>
</dbReference>
<evidence type="ECO:0000256" key="8">
    <source>
        <dbReference type="ARBA" id="ARBA00024173"/>
    </source>
</evidence>
<dbReference type="Pfam" id="PF25970">
    <property type="entry name" value="SEC22a_C"/>
    <property type="match status" value="1"/>
</dbReference>